<feature type="region of interest" description="Disordered" evidence="1">
    <location>
        <begin position="410"/>
        <end position="431"/>
    </location>
</feature>
<protein>
    <submittedName>
        <fullName evidence="3">Uncharacterized protein</fullName>
    </submittedName>
</protein>
<sequence>MAGRANAVHDSALNAHHVLTFRTGCSNISFAKTAQEITAKQSKHLWGDFSTLRLCHSVHLPTTLITSFHLFDSHLKPSKDPSCQTYRDSHLSNLHTRTTGKFTYPQKHAETMSSLSNQAPPGHINVSPLIYRPKTTMQRLADLYWLLASFIVTVYRLFTSTKTTLLDIAPQIHRNPYLLLAPANAFLAHFKRLSALEVMKVTTIACLMHRLPIRIAIILWDMLCAASSVLLRFTKWGTNQGIESFPWLLRNWARVVSDIVDILIFMLIALVLIALILALVVLPLLSKKNGDEESWETPDTTLTSEDPNLQGPIVPEFFEQTPATKQATHEAREEQRQGDERQYRKEQRIQEEQQETRRSTSGERDQNGFLKIESTVPNPEVRRLQEEFATERFLNQKLQAEVARLKVQVAKQSQDNQTDGEHPNVKRSGGRTHWTFGQVLARQREDSKQKEYYMEACRIQCDEIQELNKQLKDTQMKATRDLEFVRRKLIAADERAGEHMRLKKDFEEVQRKLEVSEDRRRQASERQRAAEKAARRR</sequence>
<dbReference type="Proteomes" id="UP000717696">
    <property type="component" value="Unassembled WGS sequence"/>
</dbReference>
<proteinExistence type="predicted"/>
<keyword evidence="2" id="KW-1133">Transmembrane helix</keyword>
<name>A0A9P9E4T8_9HYPO</name>
<evidence type="ECO:0000313" key="4">
    <source>
        <dbReference type="Proteomes" id="UP000717696"/>
    </source>
</evidence>
<dbReference type="EMBL" id="JAGMUU010000020">
    <property type="protein sequence ID" value="KAH7129986.1"/>
    <property type="molecule type" value="Genomic_DNA"/>
</dbReference>
<organism evidence="3 4">
    <name type="scientific">Dactylonectria estremocensis</name>
    <dbReference type="NCBI Taxonomy" id="1079267"/>
    <lineage>
        <taxon>Eukaryota</taxon>
        <taxon>Fungi</taxon>
        <taxon>Dikarya</taxon>
        <taxon>Ascomycota</taxon>
        <taxon>Pezizomycotina</taxon>
        <taxon>Sordariomycetes</taxon>
        <taxon>Hypocreomycetidae</taxon>
        <taxon>Hypocreales</taxon>
        <taxon>Nectriaceae</taxon>
        <taxon>Dactylonectria</taxon>
    </lineage>
</organism>
<comment type="caution">
    <text evidence="3">The sequence shown here is derived from an EMBL/GenBank/DDBJ whole genome shotgun (WGS) entry which is preliminary data.</text>
</comment>
<accession>A0A9P9E4T8</accession>
<feature type="region of interest" description="Disordered" evidence="1">
    <location>
        <begin position="290"/>
        <end position="378"/>
    </location>
</feature>
<feature type="transmembrane region" description="Helical" evidence="2">
    <location>
        <begin position="140"/>
        <end position="158"/>
    </location>
</feature>
<evidence type="ECO:0000256" key="1">
    <source>
        <dbReference type="SAM" id="MobiDB-lite"/>
    </source>
</evidence>
<keyword evidence="4" id="KW-1185">Reference proteome</keyword>
<feature type="transmembrane region" description="Helical" evidence="2">
    <location>
        <begin position="211"/>
        <end position="231"/>
    </location>
</feature>
<gene>
    <name evidence="3" type="ORF">B0J13DRAFT_134145</name>
</gene>
<dbReference type="OrthoDB" id="10481269at2759"/>
<feature type="region of interest" description="Disordered" evidence="1">
    <location>
        <begin position="511"/>
        <end position="537"/>
    </location>
</feature>
<keyword evidence="2" id="KW-0812">Transmembrane</keyword>
<keyword evidence="2" id="KW-0472">Membrane</keyword>
<evidence type="ECO:0000256" key="2">
    <source>
        <dbReference type="SAM" id="Phobius"/>
    </source>
</evidence>
<evidence type="ECO:0000313" key="3">
    <source>
        <dbReference type="EMBL" id="KAH7129986.1"/>
    </source>
</evidence>
<feature type="compositionally biased region" description="Basic and acidic residues" evidence="1">
    <location>
        <begin position="327"/>
        <end position="366"/>
    </location>
</feature>
<feature type="transmembrane region" description="Helical" evidence="2">
    <location>
        <begin position="262"/>
        <end position="285"/>
    </location>
</feature>
<dbReference type="AlphaFoldDB" id="A0A9P9E4T8"/>
<feature type="compositionally biased region" description="Polar residues" evidence="1">
    <location>
        <begin position="297"/>
        <end position="307"/>
    </location>
</feature>
<reference evidence="3" key="1">
    <citation type="journal article" date="2021" name="Nat. Commun.">
        <title>Genetic determinants of endophytism in the Arabidopsis root mycobiome.</title>
        <authorList>
            <person name="Mesny F."/>
            <person name="Miyauchi S."/>
            <person name="Thiergart T."/>
            <person name="Pickel B."/>
            <person name="Atanasova L."/>
            <person name="Karlsson M."/>
            <person name="Huettel B."/>
            <person name="Barry K.W."/>
            <person name="Haridas S."/>
            <person name="Chen C."/>
            <person name="Bauer D."/>
            <person name="Andreopoulos W."/>
            <person name="Pangilinan J."/>
            <person name="LaButti K."/>
            <person name="Riley R."/>
            <person name="Lipzen A."/>
            <person name="Clum A."/>
            <person name="Drula E."/>
            <person name="Henrissat B."/>
            <person name="Kohler A."/>
            <person name="Grigoriev I.V."/>
            <person name="Martin F.M."/>
            <person name="Hacquard S."/>
        </authorList>
    </citation>
    <scope>NUCLEOTIDE SEQUENCE</scope>
    <source>
        <strain evidence="3">MPI-CAGE-AT-0021</strain>
    </source>
</reference>